<dbReference type="EMBL" id="SMLL01000001">
    <property type="protein sequence ID" value="TFZ04896.1"/>
    <property type="molecule type" value="Genomic_DNA"/>
</dbReference>
<dbReference type="InterPro" id="IPR002634">
    <property type="entry name" value="BolA"/>
</dbReference>
<dbReference type="RefSeq" id="WP_135283779.1">
    <property type="nucleotide sequence ID" value="NZ_SMLL01000001.1"/>
</dbReference>
<keyword evidence="3" id="KW-1185">Reference proteome</keyword>
<dbReference type="Gene3D" id="3.30.300.90">
    <property type="entry name" value="BolA-like"/>
    <property type="match status" value="1"/>
</dbReference>
<dbReference type="SUPFAM" id="SSF82657">
    <property type="entry name" value="BolA-like"/>
    <property type="match status" value="1"/>
</dbReference>
<proteinExistence type="inferred from homology"/>
<accession>A0A4Z0C024</accession>
<name>A0A4Z0C024_9BURK</name>
<dbReference type="OrthoDB" id="5296536at2"/>
<evidence type="ECO:0000313" key="3">
    <source>
        <dbReference type="Proteomes" id="UP000297564"/>
    </source>
</evidence>
<evidence type="ECO:0000313" key="2">
    <source>
        <dbReference type="EMBL" id="TFZ04896.1"/>
    </source>
</evidence>
<dbReference type="Pfam" id="PF01722">
    <property type="entry name" value="BolA"/>
    <property type="match status" value="1"/>
</dbReference>
<dbReference type="AlphaFoldDB" id="A0A4Z0C024"/>
<dbReference type="GO" id="GO:0016226">
    <property type="term" value="P:iron-sulfur cluster assembly"/>
    <property type="evidence" value="ECO:0007669"/>
    <property type="project" value="TreeGrafter"/>
</dbReference>
<protein>
    <submittedName>
        <fullName evidence="2">BolA family transcriptional regulator</fullName>
    </submittedName>
</protein>
<dbReference type="PIRSF" id="PIRSF003113">
    <property type="entry name" value="BolA"/>
    <property type="match status" value="1"/>
</dbReference>
<dbReference type="PANTHER" id="PTHR46230:SF7">
    <property type="entry name" value="BOLA-LIKE PROTEIN 1"/>
    <property type="match status" value="1"/>
</dbReference>
<sequence>MSTGTGVTADAMRQHLERVLEPMALEVIDESAAHAGHAGADGTGSGTHFRVRIASPAFAGLGKVAQHRLVYDALRDFLARGVHALALETSPTSTSSPRNLP</sequence>
<gene>
    <name evidence="2" type="ORF">EZ242_03880</name>
</gene>
<dbReference type="InterPro" id="IPR036065">
    <property type="entry name" value="BolA-like_sf"/>
</dbReference>
<dbReference type="PANTHER" id="PTHR46230">
    <property type="match status" value="1"/>
</dbReference>
<dbReference type="Proteomes" id="UP000297564">
    <property type="component" value="Unassembled WGS sequence"/>
</dbReference>
<organism evidence="2 3">
    <name type="scientific">Ramlibacter rhizophilus</name>
    <dbReference type="NCBI Taxonomy" id="1781167"/>
    <lineage>
        <taxon>Bacteria</taxon>
        <taxon>Pseudomonadati</taxon>
        <taxon>Pseudomonadota</taxon>
        <taxon>Betaproteobacteria</taxon>
        <taxon>Burkholderiales</taxon>
        <taxon>Comamonadaceae</taxon>
        <taxon>Ramlibacter</taxon>
    </lineage>
</organism>
<comment type="caution">
    <text evidence="2">The sequence shown here is derived from an EMBL/GenBank/DDBJ whole genome shotgun (WGS) entry which is preliminary data.</text>
</comment>
<reference evidence="2 3" key="1">
    <citation type="submission" date="2019-03" db="EMBL/GenBank/DDBJ databases">
        <title>Ramlibacter rhizophilus CCTCC AB2015357, whole genome shotgun sequence.</title>
        <authorList>
            <person name="Zhang X."/>
            <person name="Feng G."/>
            <person name="Zhu H."/>
        </authorList>
    </citation>
    <scope>NUCLEOTIDE SEQUENCE [LARGE SCALE GENOMIC DNA]</scope>
    <source>
        <strain evidence="2 3">CCTCC AB2015357</strain>
    </source>
</reference>
<comment type="similarity">
    <text evidence="1">Belongs to the BolA/IbaG family.</text>
</comment>
<evidence type="ECO:0000256" key="1">
    <source>
        <dbReference type="RuleBase" id="RU003860"/>
    </source>
</evidence>